<reference evidence="3 4" key="1">
    <citation type="submission" date="2019-07" db="EMBL/GenBank/DDBJ databases">
        <title>Whole genome shotgun sequence of Rhizobium naphthalenivorans NBRC 107585.</title>
        <authorList>
            <person name="Hosoyama A."/>
            <person name="Uohara A."/>
            <person name="Ohji S."/>
            <person name="Ichikawa N."/>
        </authorList>
    </citation>
    <scope>NUCLEOTIDE SEQUENCE [LARGE SCALE GENOMIC DNA]</scope>
    <source>
        <strain evidence="3 4">NBRC 107585</strain>
    </source>
</reference>
<dbReference type="PANTHER" id="PTHR13847">
    <property type="entry name" value="SARCOSINE DEHYDROGENASE-RELATED"/>
    <property type="match status" value="1"/>
</dbReference>
<sequence>MAFAPLEPSLWFATASPAPETGALESAISADVCIIGAGYTGLSSAIHLAEKGTAVVVLEANVIGFGGSGRNAGHCTPTFHHHSLAGVRKILGEPFGTRFIAAQANAADLVFGLIDRYGIDCDAVRTGYVEAAHTPAVFARIDAKNADYMALGKRTQVLTKAETERRTGSQRYFGGWLHPDGGHLNPLSYVRGLARALLGLGGRIYTQSTVISIKPAGTRWQVSTSRGSVTVDKVVLASGAYSTAYWPGIDRTFARLATAAFATEPLSPELIESIVPENNTVVETRSDPASYRITADGRLVTTMMVEGRRGGNVDYTRMIASRRFEWILPQLRGKRWEYYWYGELDMHSRTFPRLYDVAPGIAAATGFSGRGVPTGTAVGEILADWAFGISRKDLAMPMDPLTTVSPLLNLATRVALPYVRLVDQMSAWRYGIRPPKY</sequence>
<dbReference type="Gene3D" id="3.50.50.60">
    <property type="entry name" value="FAD/NAD(P)-binding domain"/>
    <property type="match status" value="1"/>
</dbReference>
<dbReference type="EMBL" id="BJZP01000038">
    <property type="protein sequence ID" value="GEO87383.1"/>
    <property type="molecule type" value="Genomic_DNA"/>
</dbReference>
<evidence type="ECO:0000313" key="4">
    <source>
        <dbReference type="Proteomes" id="UP000321717"/>
    </source>
</evidence>
<dbReference type="InterPro" id="IPR006076">
    <property type="entry name" value="FAD-dep_OxRdtase"/>
</dbReference>
<dbReference type="InterPro" id="IPR036188">
    <property type="entry name" value="FAD/NAD-bd_sf"/>
</dbReference>
<evidence type="ECO:0000256" key="1">
    <source>
        <dbReference type="ARBA" id="ARBA00023002"/>
    </source>
</evidence>
<feature type="domain" description="FAD dependent oxidoreductase" evidence="2">
    <location>
        <begin position="31"/>
        <end position="385"/>
    </location>
</feature>
<dbReference type="OrthoDB" id="9814969at2"/>
<evidence type="ECO:0000259" key="2">
    <source>
        <dbReference type="Pfam" id="PF01266"/>
    </source>
</evidence>
<dbReference type="GO" id="GO:0016491">
    <property type="term" value="F:oxidoreductase activity"/>
    <property type="evidence" value="ECO:0007669"/>
    <property type="project" value="UniProtKB-KW"/>
</dbReference>
<protein>
    <submittedName>
        <fullName evidence="3">Oxidoreductase</fullName>
    </submittedName>
</protein>
<keyword evidence="1" id="KW-0560">Oxidoreductase</keyword>
<keyword evidence="4" id="KW-1185">Reference proteome</keyword>
<dbReference type="PANTHER" id="PTHR13847:SF281">
    <property type="entry name" value="FAD DEPENDENT OXIDOREDUCTASE DOMAIN-CONTAINING PROTEIN"/>
    <property type="match status" value="1"/>
</dbReference>
<dbReference type="RefSeq" id="WP_147182197.1">
    <property type="nucleotide sequence ID" value="NZ_BJZP01000038.1"/>
</dbReference>
<dbReference type="AlphaFoldDB" id="A0A512HPJ8"/>
<accession>A0A512HPJ8</accession>
<dbReference type="GO" id="GO:0005737">
    <property type="term" value="C:cytoplasm"/>
    <property type="evidence" value="ECO:0007669"/>
    <property type="project" value="TreeGrafter"/>
</dbReference>
<dbReference type="SUPFAM" id="SSF51905">
    <property type="entry name" value="FAD/NAD(P)-binding domain"/>
    <property type="match status" value="1"/>
</dbReference>
<gene>
    <name evidence="3" type="ORF">RNA01_43150</name>
</gene>
<comment type="caution">
    <text evidence="3">The sequence shown here is derived from an EMBL/GenBank/DDBJ whole genome shotgun (WGS) entry which is preliminary data.</text>
</comment>
<dbReference type="Pfam" id="PF01266">
    <property type="entry name" value="DAO"/>
    <property type="match status" value="1"/>
</dbReference>
<name>A0A512HPJ8_9HYPH</name>
<organism evidence="3 4">
    <name type="scientific">Ciceribacter naphthalenivorans</name>
    <dbReference type="NCBI Taxonomy" id="1118451"/>
    <lineage>
        <taxon>Bacteria</taxon>
        <taxon>Pseudomonadati</taxon>
        <taxon>Pseudomonadota</taxon>
        <taxon>Alphaproteobacteria</taxon>
        <taxon>Hyphomicrobiales</taxon>
        <taxon>Rhizobiaceae</taxon>
        <taxon>Ciceribacter</taxon>
    </lineage>
</organism>
<dbReference type="Gene3D" id="3.30.9.10">
    <property type="entry name" value="D-Amino Acid Oxidase, subunit A, domain 2"/>
    <property type="match status" value="1"/>
</dbReference>
<dbReference type="Proteomes" id="UP000321717">
    <property type="component" value="Unassembled WGS sequence"/>
</dbReference>
<proteinExistence type="predicted"/>
<evidence type="ECO:0000313" key="3">
    <source>
        <dbReference type="EMBL" id="GEO87383.1"/>
    </source>
</evidence>